<dbReference type="GO" id="GO:0005743">
    <property type="term" value="C:mitochondrial inner membrane"/>
    <property type="evidence" value="ECO:0007669"/>
    <property type="project" value="UniProtKB-SubCell"/>
</dbReference>
<dbReference type="PANTHER" id="PTHR14009">
    <property type="entry name" value="LEUCINE ZIPPER-EF-HAND CONTAINING TRANSMEMBRANE PROTEIN"/>
    <property type="match status" value="1"/>
</dbReference>
<comment type="caution">
    <text evidence="10">The sequence shown here is derived from an EMBL/GenBank/DDBJ whole genome shotgun (WGS) entry which is preliminary data.</text>
</comment>
<dbReference type="AlphaFoldDB" id="A0A367Y7J2"/>
<keyword evidence="3" id="KW-0999">Mitochondrion inner membrane</keyword>
<keyword evidence="5 7" id="KW-0496">Mitochondrion</keyword>
<evidence type="ECO:0000256" key="4">
    <source>
        <dbReference type="ARBA" id="ARBA00022989"/>
    </source>
</evidence>
<feature type="compositionally biased region" description="Basic and acidic residues" evidence="8">
    <location>
        <begin position="81"/>
        <end position="91"/>
    </location>
</feature>
<evidence type="ECO:0000256" key="5">
    <source>
        <dbReference type="ARBA" id="ARBA00023128"/>
    </source>
</evidence>
<comment type="subcellular location">
    <subcellularLocation>
        <location evidence="1">Mitochondrion inner membrane</location>
        <topology evidence="1">Single-pass membrane protein</topology>
    </subcellularLocation>
</comment>
<accession>A0A367Y7J2</accession>
<dbReference type="EMBL" id="QLNQ01000026">
    <property type="protein sequence ID" value="RCK60981.1"/>
    <property type="molecule type" value="Genomic_DNA"/>
</dbReference>
<evidence type="ECO:0000256" key="6">
    <source>
        <dbReference type="ARBA" id="ARBA00023136"/>
    </source>
</evidence>
<evidence type="ECO:0000313" key="11">
    <source>
        <dbReference type="Proteomes" id="UP000253472"/>
    </source>
</evidence>
<dbReference type="GO" id="GO:0043022">
    <property type="term" value="F:ribosome binding"/>
    <property type="evidence" value="ECO:0007669"/>
    <property type="project" value="InterPro"/>
</dbReference>
<feature type="compositionally biased region" description="Basic and acidic residues" evidence="8">
    <location>
        <begin position="447"/>
        <end position="463"/>
    </location>
</feature>
<evidence type="ECO:0000259" key="9">
    <source>
        <dbReference type="PROSITE" id="PS51758"/>
    </source>
</evidence>
<feature type="region of interest" description="Disordered" evidence="8">
    <location>
        <begin position="443"/>
        <end position="518"/>
    </location>
</feature>
<keyword evidence="2" id="KW-0812">Transmembrane</keyword>
<evidence type="ECO:0000256" key="3">
    <source>
        <dbReference type="ARBA" id="ARBA00022792"/>
    </source>
</evidence>
<feature type="compositionally biased region" description="Basic and acidic residues" evidence="8">
    <location>
        <begin position="481"/>
        <end position="518"/>
    </location>
</feature>
<evidence type="ECO:0000313" key="10">
    <source>
        <dbReference type="EMBL" id="RCK60981.1"/>
    </source>
</evidence>
<dbReference type="Proteomes" id="UP000253472">
    <property type="component" value="Unassembled WGS sequence"/>
</dbReference>
<dbReference type="GO" id="GO:0030003">
    <property type="term" value="P:intracellular monoatomic cation homeostasis"/>
    <property type="evidence" value="ECO:0007669"/>
    <property type="project" value="TreeGrafter"/>
</dbReference>
<feature type="domain" description="Letm1 RBD" evidence="9">
    <location>
        <begin position="219"/>
        <end position="414"/>
    </location>
</feature>
<keyword evidence="4" id="KW-1133">Transmembrane helix</keyword>
<dbReference type="PROSITE" id="PS51758">
    <property type="entry name" value="LETM1_RBD"/>
    <property type="match status" value="1"/>
</dbReference>
<protein>
    <submittedName>
        <fullName evidence="10">Mitochondrial distribution and morphology protein 38</fullName>
    </submittedName>
</protein>
<keyword evidence="6" id="KW-0472">Membrane</keyword>
<evidence type="ECO:0000256" key="2">
    <source>
        <dbReference type="ARBA" id="ARBA00022692"/>
    </source>
</evidence>
<evidence type="ECO:0000256" key="8">
    <source>
        <dbReference type="SAM" id="MobiDB-lite"/>
    </source>
</evidence>
<sequence>MTFLIRSSIIGQSVNGKHHILHRQTRNLIIKSCLVSSRRYPLQPNLHNNLNGNTINYPLVKSLVRFNSAKASTTPTPLPQKETKKELPEQEEQKALETLEKSPATELVKKADTEEKKKSLWEKIKHEAQHYWHGTKLLGYEIKVSTKLLVKLMAGYELSRRESNQLQRTIVDVVRLVPFAMFVIIPFAELLLPVALKIFPNLLPSTYESTVDKQKKLNKLKKTRKSASDYIKKTMEQSGGLKLLKKITDLERENFVQFFHCVSMGKNPSREQLIQVARLFKNDQVLDNLSRTQLVAMCKYMNLRPFGTDSILRYQIRHRLLNIIKDDKVIDYEGVDTLTIPELQMACLQRGIKTSDASPAKLRDDLETWLDLRLRQKIPSTLLILASAYTYGDKDHSIESYYDALLAVLSSIPDEVYNVAKLELSDDSKLKLDILKEQDELIEEENEREKGTVNRVKDEIKLDDYEETANDGIKVEEDDPEEKKKEEELSKKEEETNEQKEAQQAQEAREEPKKEAKV</sequence>
<feature type="region of interest" description="Disordered" evidence="8">
    <location>
        <begin position="70"/>
        <end position="91"/>
    </location>
</feature>
<dbReference type="PANTHER" id="PTHR14009:SF1">
    <property type="entry name" value="MITOCHONDRIAL PROTON_CALCIUM EXCHANGER PROTEIN"/>
    <property type="match status" value="1"/>
</dbReference>
<dbReference type="STRING" id="5486.A0A367Y7J2"/>
<gene>
    <name evidence="10" type="primary">MDM38_1</name>
    <name evidence="10" type="ORF">Cantr_08621</name>
</gene>
<evidence type="ECO:0000256" key="1">
    <source>
        <dbReference type="ARBA" id="ARBA00004434"/>
    </source>
</evidence>
<evidence type="ECO:0000256" key="7">
    <source>
        <dbReference type="PROSITE-ProRule" id="PRU01094"/>
    </source>
</evidence>
<dbReference type="InterPro" id="IPR033122">
    <property type="entry name" value="LETM1-like_RBD"/>
</dbReference>
<dbReference type="Pfam" id="PF07766">
    <property type="entry name" value="LETM1_RBD"/>
    <property type="match status" value="1"/>
</dbReference>
<dbReference type="OrthoDB" id="275278at2759"/>
<reference evidence="10 11" key="1">
    <citation type="submission" date="2018-06" db="EMBL/GenBank/DDBJ databases">
        <title>Whole genome sequencing of Candida tropicalis (genome annotated by CSBL at Korea University).</title>
        <authorList>
            <person name="Ahn J."/>
        </authorList>
    </citation>
    <scope>NUCLEOTIDE SEQUENCE [LARGE SCALE GENOMIC DNA]</scope>
    <source>
        <strain evidence="10 11">ATCC 20962</strain>
    </source>
</reference>
<dbReference type="InterPro" id="IPR044202">
    <property type="entry name" value="LETM1/MDM38-like"/>
</dbReference>
<organism evidence="10 11">
    <name type="scientific">Candida viswanathii</name>
    <dbReference type="NCBI Taxonomy" id="5486"/>
    <lineage>
        <taxon>Eukaryota</taxon>
        <taxon>Fungi</taxon>
        <taxon>Dikarya</taxon>
        <taxon>Ascomycota</taxon>
        <taxon>Saccharomycotina</taxon>
        <taxon>Pichiomycetes</taxon>
        <taxon>Debaryomycetaceae</taxon>
        <taxon>Candida/Lodderomyces clade</taxon>
        <taxon>Candida</taxon>
    </lineage>
</organism>
<proteinExistence type="predicted"/>
<name>A0A367Y7J2_9ASCO</name>
<keyword evidence="11" id="KW-1185">Reference proteome</keyword>